<dbReference type="Pfam" id="PF23441">
    <property type="entry name" value="SDR"/>
    <property type="match status" value="1"/>
</dbReference>
<comment type="similarity">
    <text evidence="1">Belongs to the short-chain dehydrogenases/reductases (SDR) family.</text>
</comment>
<dbReference type="PANTHER" id="PTHR43477:SF1">
    <property type="entry name" value="DIHYDROANTICAPSIN 7-DEHYDROGENASE"/>
    <property type="match status" value="1"/>
</dbReference>
<reference evidence="4 5" key="1">
    <citation type="journal article" date="2009" name="Stand. Genomic Sci.">
        <title>Complete genome sequence of Catenulispora acidiphila type strain (ID 139908).</title>
        <authorList>
            <person name="Copeland A."/>
            <person name="Lapidus A."/>
            <person name="Glavina Del Rio T."/>
            <person name="Nolan M."/>
            <person name="Lucas S."/>
            <person name="Chen F."/>
            <person name="Tice H."/>
            <person name="Cheng J.F."/>
            <person name="Bruce D."/>
            <person name="Goodwin L."/>
            <person name="Pitluck S."/>
            <person name="Mikhailova N."/>
            <person name="Pati A."/>
            <person name="Ivanova N."/>
            <person name="Mavromatis K."/>
            <person name="Chen A."/>
            <person name="Palaniappan K."/>
            <person name="Chain P."/>
            <person name="Land M."/>
            <person name="Hauser L."/>
            <person name="Chang Y.J."/>
            <person name="Jeffries C.D."/>
            <person name="Chertkov O."/>
            <person name="Brettin T."/>
            <person name="Detter J.C."/>
            <person name="Han C."/>
            <person name="Ali Z."/>
            <person name="Tindall B.J."/>
            <person name="Goker M."/>
            <person name="Bristow J."/>
            <person name="Eisen J.A."/>
            <person name="Markowitz V."/>
            <person name="Hugenholtz P."/>
            <person name="Kyrpides N.C."/>
            <person name="Klenk H.P."/>
        </authorList>
    </citation>
    <scope>NUCLEOTIDE SEQUENCE [LARGE SCALE GENOMIC DNA]</scope>
    <source>
        <strain evidence="5">DSM 44928 / JCM 14897 / NBRC 102108 / NRRL B-24433 / ID139908</strain>
    </source>
</reference>
<name>C7PXW2_CATAD</name>
<dbReference type="InterPro" id="IPR057571">
    <property type="entry name" value="SDR_PhqE-like"/>
</dbReference>
<dbReference type="PRINTS" id="PR00081">
    <property type="entry name" value="GDHRDH"/>
</dbReference>
<evidence type="ECO:0000313" key="4">
    <source>
        <dbReference type="EMBL" id="ACU73422.1"/>
    </source>
</evidence>
<dbReference type="HOGENOM" id="CLU_010194_1_2_11"/>
<dbReference type="STRING" id="479433.Caci_4560"/>
<gene>
    <name evidence="4" type="ordered locus">Caci_4560</name>
</gene>
<evidence type="ECO:0000256" key="3">
    <source>
        <dbReference type="ARBA" id="ARBA00023002"/>
    </source>
</evidence>
<dbReference type="InterPro" id="IPR036291">
    <property type="entry name" value="NAD(P)-bd_dom_sf"/>
</dbReference>
<dbReference type="SUPFAM" id="SSF51735">
    <property type="entry name" value="NAD(P)-binding Rossmann-fold domains"/>
    <property type="match status" value="1"/>
</dbReference>
<evidence type="ECO:0000256" key="2">
    <source>
        <dbReference type="ARBA" id="ARBA00022857"/>
    </source>
</evidence>
<dbReference type="PANTHER" id="PTHR43477">
    <property type="entry name" value="DIHYDROANTICAPSIN 7-DEHYDROGENASE"/>
    <property type="match status" value="1"/>
</dbReference>
<dbReference type="OrthoDB" id="9806974at2"/>
<dbReference type="CDD" id="cd11731">
    <property type="entry name" value="Lin1944_like_SDR_c"/>
    <property type="match status" value="1"/>
</dbReference>
<dbReference type="Proteomes" id="UP000000851">
    <property type="component" value="Chromosome"/>
</dbReference>
<keyword evidence="2" id="KW-0521">NADP</keyword>
<dbReference type="GO" id="GO:0016491">
    <property type="term" value="F:oxidoreductase activity"/>
    <property type="evidence" value="ECO:0007669"/>
    <property type="project" value="UniProtKB-KW"/>
</dbReference>
<dbReference type="Gene3D" id="3.40.50.720">
    <property type="entry name" value="NAD(P)-binding Rossmann-like Domain"/>
    <property type="match status" value="1"/>
</dbReference>
<protein>
    <submittedName>
        <fullName evidence="4">Short-chain dehydrogenase/reductase SDR</fullName>
    </submittedName>
</protein>
<organism evidence="4 5">
    <name type="scientific">Catenulispora acidiphila (strain DSM 44928 / JCM 14897 / NBRC 102108 / NRRL B-24433 / ID139908)</name>
    <dbReference type="NCBI Taxonomy" id="479433"/>
    <lineage>
        <taxon>Bacteria</taxon>
        <taxon>Bacillati</taxon>
        <taxon>Actinomycetota</taxon>
        <taxon>Actinomycetes</taxon>
        <taxon>Catenulisporales</taxon>
        <taxon>Catenulisporaceae</taxon>
        <taxon>Catenulispora</taxon>
    </lineage>
</organism>
<dbReference type="InParanoid" id="C7PXW2"/>
<dbReference type="InterPro" id="IPR051122">
    <property type="entry name" value="SDR_DHRS6-like"/>
</dbReference>
<sequence precursor="true">MALTGHRVVVIGGSSGMGLATARAAALAGASVTIASSDKGRLDAALADLPDGCAGVVADTTDEDAVAALFQQVGRLDHLVYTAGDAVAPHPVAELPLAEARRRLDVRFWGSVAAVKHAIPYLSPTGSISVTSGTVGVRPVPGFALGAAGVGAIEGLARGLAVELAPIRVNVVRAGAIRTPMWDRVPETQRATMFAAMAKRTLTGTIGEAEQIAATHLYLMENEFVTGTVITVDGGSVLTGS</sequence>
<accession>C7PXW2</accession>
<dbReference type="eggNOG" id="COG1028">
    <property type="taxonomic scope" value="Bacteria"/>
</dbReference>
<dbReference type="KEGG" id="cai:Caci_4560"/>
<dbReference type="InterPro" id="IPR002347">
    <property type="entry name" value="SDR_fam"/>
</dbReference>
<dbReference type="AlphaFoldDB" id="C7PXW2"/>
<proteinExistence type="inferred from homology"/>
<keyword evidence="5" id="KW-1185">Reference proteome</keyword>
<dbReference type="RefSeq" id="WP_015793151.1">
    <property type="nucleotide sequence ID" value="NC_013131.1"/>
</dbReference>
<dbReference type="EMBL" id="CP001700">
    <property type="protein sequence ID" value="ACU73422.1"/>
    <property type="molecule type" value="Genomic_DNA"/>
</dbReference>
<keyword evidence="3" id="KW-0560">Oxidoreductase</keyword>
<evidence type="ECO:0000256" key="1">
    <source>
        <dbReference type="ARBA" id="ARBA00006484"/>
    </source>
</evidence>
<evidence type="ECO:0000313" key="5">
    <source>
        <dbReference type="Proteomes" id="UP000000851"/>
    </source>
</evidence>